<evidence type="ECO:0000313" key="3">
    <source>
        <dbReference type="Ensembl" id="ENSGALP00010026956.1"/>
    </source>
</evidence>
<dbReference type="AlphaFoldDB" id="Q90VY6"/>
<dbReference type="SUPFAM" id="SSF57924">
    <property type="entry name" value="Inhibitor of apoptosis (IAP) repeat"/>
    <property type="match status" value="1"/>
</dbReference>
<dbReference type="RefSeq" id="NP_989566.1">
    <property type="nucleotide sequence ID" value="NM_204235.2"/>
</dbReference>
<organism evidence="2">
    <name type="scientific">Gallus gallus</name>
    <name type="common">Chicken</name>
    <dbReference type="NCBI Taxonomy" id="9031"/>
    <lineage>
        <taxon>Eukaryota</taxon>
        <taxon>Metazoa</taxon>
        <taxon>Chordata</taxon>
        <taxon>Craniata</taxon>
        <taxon>Vertebrata</taxon>
        <taxon>Euteleostomi</taxon>
        <taxon>Archelosauria</taxon>
        <taxon>Archosauria</taxon>
        <taxon>Dinosauria</taxon>
        <taxon>Saurischia</taxon>
        <taxon>Theropoda</taxon>
        <taxon>Coelurosauria</taxon>
        <taxon>Aves</taxon>
        <taxon>Neognathae</taxon>
        <taxon>Galloanserae</taxon>
        <taxon>Galliformes</taxon>
        <taxon>Phasianidae</taxon>
        <taxon>Phasianinae</taxon>
        <taxon>Gallus</taxon>
    </lineage>
</organism>
<dbReference type="Proteomes" id="UP000000539">
    <property type="component" value="Chromosome 3"/>
</dbReference>
<dbReference type="SMR" id="Q90VY6"/>
<keyword evidence="4" id="KW-1185">Reference proteome</keyword>
<dbReference type="GeneTree" id="ENSGT00510000047537"/>
<dbReference type="EMBL" id="AF377322">
    <property type="protein sequence ID" value="AAK56307.1"/>
    <property type="molecule type" value="mRNA"/>
</dbReference>
<evidence type="ECO:0000313" key="4">
    <source>
        <dbReference type="Proteomes" id="UP000000539"/>
    </source>
</evidence>
<name>Q90VY6_CHICK</name>
<dbReference type="EMBL" id="AF377324">
    <property type="protein sequence ID" value="AAK56309.1"/>
    <property type="molecule type" value="mRNA"/>
</dbReference>
<protein>
    <submittedName>
        <fullName evidence="3">Baculoviral IAP repeat containing 5</fullName>
    </submittedName>
    <submittedName>
        <fullName evidence="2">Survivin gamma</fullName>
    </submittedName>
    <submittedName>
        <fullName evidence="1">Survivin short</fullName>
    </submittedName>
</protein>
<dbReference type="OrthoDB" id="2196114at2759"/>
<evidence type="ECO:0000313" key="1">
    <source>
        <dbReference type="EMBL" id="AAK56307.1"/>
    </source>
</evidence>
<proteinExistence type="evidence at transcript level"/>
<dbReference type="CTD" id="332"/>
<reference evidence="2" key="1">
    <citation type="journal article" date="2002" name="Endocrinology">
        <title>Survivin as a cell cycle-related and antiapoptotic protein in granulosa cells.</title>
        <authorList>
            <person name="Johnson A.L."/>
            <person name="Langer J.S."/>
            <person name="Bridgham J.T."/>
        </authorList>
    </citation>
    <scope>NUCLEOTIDE SEQUENCE</scope>
</reference>
<sequence>MAAYAEMLPKEWLVYLVSTRAATFRNWPFTEGCACTPERGGTQKALRGLRFCRSSERSL</sequence>
<dbReference type="HOGENOM" id="CLU_2960004_0_0_1"/>
<dbReference type="GeneID" id="374078"/>
<reference evidence="3" key="3">
    <citation type="submission" date="2025-05" db="UniProtKB">
        <authorList>
            <consortium name="Ensembl"/>
        </authorList>
    </citation>
    <scope>IDENTIFICATION</scope>
    <source>
        <strain evidence="3">broiler</strain>
    </source>
</reference>
<dbReference type="MEROPS" id="I32.005"/>
<gene>
    <name evidence="3" type="primary">BIRC5</name>
</gene>
<accession>Q90VY6</accession>
<dbReference type="VEuPathDB" id="HostDB:geneid_374078"/>
<reference evidence="3" key="2">
    <citation type="submission" date="2020-11" db="EMBL/GenBank/DDBJ databases">
        <title>Gallus gallus (Chicken) genome, bGalGal1, GRCg7b, maternal haplotype autosomes + Z &amp; W.</title>
        <authorList>
            <person name="Warren W."/>
            <person name="Formenti G."/>
            <person name="Fedrigo O."/>
            <person name="Haase B."/>
            <person name="Mountcastle J."/>
            <person name="Balacco J."/>
            <person name="Tracey A."/>
            <person name="Schneider V."/>
            <person name="Okimoto R."/>
            <person name="Cheng H."/>
            <person name="Hawken R."/>
            <person name="Howe K."/>
            <person name="Jarvis E.D."/>
        </authorList>
    </citation>
    <scope>NUCLEOTIDE SEQUENCE [LARGE SCALE GENOMIC DNA]</scope>
    <source>
        <strain evidence="3">Broiler</strain>
    </source>
</reference>
<dbReference type="Ensembl" id="ENSGALT00010045129.1">
    <property type="protein sequence ID" value="ENSGALP00010026956.1"/>
    <property type="gene ID" value="ENSGALG00010018655.1"/>
</dbReference>
<evidence type="ECO:0000313" key="2">
    <source>
        <dbReference type="EMBL" id="AAK56309.1"/>
    </source>
</evidence>
<dbReference type="Bgee" id="ENSGALG00000008713">
    <property type="expression patterns" value="Expressed in spermatid and 13 other cell types or tissues"/>
</dbReference>